<keyword evidence="1" id="KW-0812">Transmembrane</keyword>
<feature type="transmembrane region" description="Helical" evidence="1">
    <location>
        <begin position="87"/>
        <end position="107"/>
    </location>
</feature>
<feature type="transmembrane region" description="Helical" evidence="1">
    <location>
        <begin position="196"/>
        <end position="216"/>
    </location>
</feature>
<proteinExistence type="predicted"/>
<sequence>MEKFAKNYVLRYYLSIFEIVLGLPIVFSSKYYFNNNLMFAIGLGFIIAGVITYFPNRNTYKNNNGKKSFEQTYDERFFEISQKSSELAINIIFVLIGILALITYIYPIEAYKLCTIIILLMFITNHSCYAYYKNKYEDVEDTAEPDITNISNEFTIKKIISIFSIGVVVVGILLALTIGDIYLGSFFMKQVGITNALYFKITDVAITLAFLTVGNYSSKTSYPKLNKILRGVFSKMVLLSVILMIINPFITRMGFF</sequence>
<reference evidence="2 3" key="1">
    <citation type="submission" date="2020-05" db="EMBL/GenBank/DDBJ databases">
        <title>Complete genome of Clostridium estertheticum subspecies estertheticum, isolated from Vacuum packed lamb meat from New Zealand imported to Switzerland.</title>
        <authorList>
            <person name="Wambui J."/>
            <person name="Stevens M.J.A."/>
            <person name="Stephan R."/>
        </authorList>
    </citation>
    <scope>NUCLEOTIDE SEQUENCE [LARGE SCALE GENOMIC DNA]</scope>
    <source>
        <strain evidence="2 3">CEST001</strain>
    </source>
</reference>
<feature type="transmembrane region" description="Helical" evidence="1">
    <location>
        <begin position="228"/>
        <end position="250"/>
    </location>
</feature>
<protein>
    <submittedName>
        <fullName evidence="2">DUF2178 domain-containing protein</fullName>
    </submittedName>
</protein>
<gene>
    <name evidence="2" type="ORF">HLQ16_22070</name>
</gene>
<dbReference type="RefSeq" id="WP_171299128.1">
    <property type="nucleotide sequence ID" value="NZ_CP087101.1"/>
</dbReference>
<dbReference type="InterPro" id="IPR019235">
    <property type="entry name" value="DUF2178_TM"/>
</dbReference>
<evidence type="ECO:0000313" key="3">
    <source>
        <dbReference type="Proteomes" id="UP000531659"/>
    </source>
</evidence>
<dbReference type="Pfam" id="PF09946">
    <property type="entry name" value="DUF2178"/>
    <property type="match status" value="1"/>
</dbReference>
<evidence type="ECO:0000313" key="2">
    <source>
        <dbReference type="EMBL" id="NNU78581.1"/>
    </source>
</evidence>
<feature type="transmembrane region" description="Helical" evidence="1">
    <location>
        <begin position="159"/>
        <end position="184"/>
    </location>
</feature>
<keyword evidence="1" id="KW-1133">Transmembrane helix</keyword>
<dbReference type="Proteomes" id="UP000531659">
    <property type="component" value="Unassembled WGS sequence"/>
</dbReference>
<feature type="transmembrane region" description="Helical" evidence="1">
    <location>
        <begin position="113"/>
        <end position="132"/>
    </location>
</feature>
<evidence type="ECO:0000256" key="1">
    <source>
        <dbReference type="SAM" id="Phobius"/>
    </source>
</evidence>
<keyword evidence="1" id="KW-0472">Membrane</keyword>
<dbReference type="AlphaFoldDB" id="A0A7Y3T039"/>
<feature type="transmembrane region" description="Helical" evidence="1">
    <location>
        <begin position="12"/>
        <end position="31"/>
    </location>
</feature>
<comment type="caution">
    <text evidence="2">The sequence shown here is derived from an EMBL/GenBank/DDBJ whole genome shotgun (WGS) entry which is preliminary data.</text>
</comment>
<dbReference type="EMBL" id="JABEYB010000027">
    <property type="protein sequence ID" value="NNU78581.1"/>
    <property type="molecule type" value="Genomic_DNA"/>
</dbReference>
<organism evidence="2 3">
    <name type="scientific">Clostridium estertheticum</name>
    <dbReference type="NCBI Taxonomy" id="238834"/>
    <lineage>
        <taxon>Bacteria</taxon>
        <taxon>Bacillati</taxon>
        <taxon>Bacillota</taxon>
        <taxon>Clostridia</taxon>
        <taxon>Eubacteriales</taxon>
        <taxon>Clostridiaceae</taxon>
        <taxon>Clostridium</taxon>
    </lineage>
</organism>
<accession>A0A7Y3T039</accession>
<feature type="transmembrane region" description="Helical" evidence="1">
    <location>
        <begin position="37"/>
        <end position="54"/>
    </location>
</feature>
<name>A0A7Y3T039_9CLOT</name>